<accession>A0A916WR94</accession>
<sequence>MTSASRPDCPLLTDHTVTELARAGEIVLDSWHLYDGAGIAVDRHRSRFTAHLQEVFGVDKDETVAAYDHALAHLPSDGSWFPGFVWTSKGLRLVLRPFPVEHLRSSTTLLLQGTLDARKRPDIKGIDYLSQLYAHRQATDAGYDDQVLATGDGSLTETVFATLLIAQGGELIVPDAPRLAGITLEVLGERAGRPVRLDTVTPSRLLAAPAVFTLSSLHGVRVVERVNDASYQPNPALRDRLQEVLDEARGPVADLLGEGTQLPCASC</sequence>
<dbReference type="InterPro" id="IPR036038">
    <property type="entry name" value="Aminotransferase-like"/>
</dbReference>
<dbReference type="EMBL" id="BMHI01000002">
    <property type="protein sequence ID" value="GGB22985.1"/>
    <property type="molecule type" value="Genomic_DNA"/>
</dbReference>
<reference evidence="1" key="2">
    <citation type="submission" date="2020-09" db="EMBL/GenBank/DDBJ databases">
        <authorList>
            <person name="Sun Q."/>
            <person name="Zhou Y."/>
        </authorList>
    </citation>
    <scope>NUCLEOTIDE SEQUENCE</scope>
    <source>
        <strain evidence="1">CGMCC 1.15085</strain>
    </source>
</reference>
<dbReference type="AlphaFoldDB" id="A0A916WR94"/>
<proteinExistence type="predicted"/>
<reference evidence="1" key="1">
    <citation type="journal article" date="2014" name="Int. J. Syst. Evol. Microbiol.">
        <title>Complete genome sequence of Corynebacterium casei LMG S-19264T (=DSM 44701T), isolated from a smear-ripened cheese.</title>
        <authorList>
            <consortium name="US DOE Joint Genome Institute (JGI-PGF)"/>
            <person name="Walter F."/>
            <person name="Albersmeier A."/>
            <person name="Kalinowski J."/>
            <person name="Ruckert C."/>
        </authorList>
    </citation>
    <scope>NUCLEOTIDE SEQUENCE</scope>
    <source>
        <strain evidence="1">CGMCC 1.15085</strain>
    </source>
</reference>
<gene>
    <name evidence="1" type="ORF">GCM10011492_11030</name>
</gene>
<evidence type="ECO:0000313" key="2">
    <source>
        <dbReference type="Proteomes" id="UP000636793"/>
    </source>
</evidence>
<keyword evidence="2" id="KW-1185">Reference proteome</keyword>
<dbReference type="SUPFAM" id="SSF56752">
    <property type="entry name" value="D-aminoacid aminotransferase-like PLP-dependent enzymes"/>
    <property type="match status" value="1"/>
</dbReference>
<dbReference type="Pfam" id="PF01063">
    <property type="entry name" value="Aminotran_4"/>
    <property type="match status" value="1"/>
</dbReference>
<organism evidence="1 2">
    <name type="scientific">Flexivirga endophytica</name>
    <dbReference type="NCBI Taxonomy" id="1849103"/>
    <lineage>
        <taxon>Bacteria</taxon>
        <taxon>Bacillati</taxon>
        <taxon>Actinomycetota</taxon>
        <taxon>Actinomycetes</taxon>
        <taxon>Micrococcales</taxon>
        <taxon>Dermacoccaceae</taxon>
        <taxon>Flexivirga</taxon>
    </lineage>
</organism>
<dbReference type="RefSeq" id="WP_188836000.1">
    <property type="nucleotide sequence ID" value="NZ_BMHI01000002.1"/>
</dbReference>
<dbReference type="Gene3D" id="3.20.10.10">
    <property type="entry name" value="D-amino Acid Aminotransferase, subunit A, domain 2"/>
    <property type="match status" value="1"/>
</dbReference>
<protein>
    <recommendedName>
        <fullName evidence="3">Aminotransferase class IV</fullName>
    </recommendedName>
</protein>
<dbReference type="InterPro" id="IPR001544">
    <property type="entry name" value="Aminotrans_IV"/>
</dbReference>
<evidence type="ECO:0008006" key="3">
    <source>
        <dbReference type="Google" id="ProtNLM"/>
    </source>
</evidence>
<comment type="caution">
    <text evidence="1">The sequence shown here is derived from an EMBL/GenBank/DDBJ whole genome shotgun (WGS) entry which is preliminary data.</text>
</comment>
<dbReference type="Proteomes" id="UP000636793">
    <property type="component" value="Unassembled WGS sequence"/>
</dbReference>
<name>A0A916WR94_9MICO</name>
<dbReference type="InterPro" id="IPR043132">
    <property type="entry name" value="BCAT-like_C"/>
</dbReference>
<evidence type="ECO:0000313" key="1">
    <source>
        <dbReference type="EMBL" id="GGB22985.1"/>
    </source>
</evidence>
<dbReference type="GO" id="GO:0003824">
    <property type="term" value="F:catalytic activity"/>
    <property type="evidence" value="ECO:0007669"/>
    <property type="project" value="InterPro"/>
</dbReference>